<dbReference type="SUPFAM" id="SSF46689">
    <property type="entry name" value="Homeodomain-like"/>
    <property type="match status" value="1"/>
</dbReference>
<dbReference type="InterPro" id="IPR009057">
    <property type="entry name" value="Homeodomain-like_sf"/>
</dbReference>
<dbReference type="PANTHER" id="PTHR32071">
    <property type="entry name" value="TRANSCRIPTIONAL REGULATORY PROTEIN"/>
    <property type="match status" value="1"/>
</dbReference>
<dbReference type="Pfam" id="PF00158">
    <property type="entry name" value="Sigma54_activat"/>
    <property type="match status" value="1"/>
</dbReference>
<evidence type="ECO:0000256" key="4">
    <source>
        <dbReference type="ARBA" id="ARBA00023163"/>
    </source>
</evidence>
<dbReference type="CDD" id="cd00009">
    <property type="entry name" value="AAA"/>
    <property type="match status" value="1"/>
</dbReference>
<dbReference type="Gene3D" id="1.10.10.60">
    <property type="entry name" value="Homeodomain-like"/>
    <property type="match status" value="1"/>
</dbReference>
<evidence type="ECO:0000313" key="10">
    <source>
        <dbReference type="Proteomes" id="UP001057291"/>
    </source>
</evidence>
<feature type="domain" description="PAS" evidence="7">
    <location>
        <begin position="122"/>
        <end position="173"/>
    </location>
</feature>
<dbReference type="GO" id="GO:0006355">
    <property type="term" value="P:regulation of DNA-templated transcription"/>
    <property type="evidence" value="ECO:0007669"/>
    <property type="project" value="InterPro"/>
</dbReference>
<dbReference type="InterPro" id="IPR058031">
    <property type="entry name" value="AAA_lid_NorR"/>
</dbReference>
<evidence type="ECO:0000259" key="6">
    <source>
        <dbReference type="PROSITE" id="PS50045"/>
    </source>
</evidence>
<reference evidence="9" key="1">
    <citation type="journal article" date="2023" name="Int. J. Syst. Evol. Microbiol.">
        <title>Collibacillus ludicampi gen. nov., sp. nov., a new soil bacterium of the family Alicyclobacillaceae.</title>
        <authorList>
            <person name="Jojima T."/>
            <person name="Ioku Y."/>
            <person name="Fukuta Y."/>
            <person name="Shirasaka N."/>
            <person name="Matsumura Y."/>
            <person name="Mori M."/>
        </authorList>
    </citation>
    <scope>NUCLEOTIDE SEQUENCE</scope>
    <source>
        <strain evidence="9">TP075</strain>
    </source>
</reference>
<dbReference type="InterPro" id="IPR035965">
    <property type="entry name" value="PAS-like_dom_sf"/>
</dbReference>
<sequence length="576" mass="65966">MRYIQSMNTDFVTLEDLVTVEEALALLRKNNARLLIALKGEVPVGVCDSHSLLLQTGDMSSFLELQTEFKILSQDQMLTEADLLYPYLLIQTDDKEIIGWLDSGTADALYVKQSFSQDVRNLTTDLEAIVDSIYDEILVVDAKGTILRVSKRSAHNLWGVDPSTVIGENILELEEKGWFKPTVTRKVLEEHKKISVIQENRFGRKILAVGNPIFDRKGQLKRIVIASRDITEVSRLERELKQAKQLTEKYRQEIDTLRKHQQAGEKPIIFQSDRMRELMCEVERVAKVESTVAIYGESGVGKELIAYAIHHFSPRAHQPFVKINCGSIPDNLLESELFGYEKGAFTGALPQGKTGLFELANHGTLFLDEIAELPLNLQVKLLRAIQEREIMKVGGTRTIQIDVRIIVATNKNLEEMVSKGTFREDLFYRLHVIPLYVPALRERIEDIEPLVYYFLEFFNHKFSFKKHFSEDAIEMMKAYHWPGNVRQLQNVIERAMVVTSDQLITANDLAKILKNRTTSHLPVQVHSIIPLQQAVEMTESQLIQMAFSKYKTITKVAEVLQVSQPTMSRRYKKYLQ</sequence>
<dbReference type="Gene3D" id="3.40.50.300">
    <property type="entry name" value="P-loop containing nucleotide triphosphate hydrolases"/>
    <property type="match status" value="1"/>
</dbReference>
<dbReference type="GO" id="GO:0005524">
    <property type="term" value="F:ATP binding"/>
    <property type="evidence" value="ECO:0007669"/>
    <property type="project" value="UniProtKB-KW"/>
</dbReference>
<gene>
    <name evidence="9" type="ORF">DNHGIG_07640</name>
</gene>
<feature type="coiled-coil region" evidence="5">
    <location>
        <begin position="226"/>
        <end position="263"/>
    </location>
</feature>
<keyword evidence="1" id="KW-0547">Nucleotide-binding</keyword>
<keyword evidence="10" id="KW-1185">Reference proteome</keyword>
<dbReference type="Pfam" id="PF08448">
    <property type="entry name" value="PAS_4"/>
    <property type="match status" value="1"/>
</dbReference>
<comment type="caution">
    <text evidence="9">The sequence shown here is derived from an EMBL/GenBank/DDBJ whole genome shotgun (WGS) entry which is preliminary data.</text>
</comment>
<evidence type="ECO:0000259" key="8">
    <source>
        <dbReference type="PROSITE" id="PS50113"/>
    </source>
</evidence>
<proteinExistence type="predicted"/>
<dbReference type="InterPro" id="IPR003593">
    <property type="entry name" value="AAA+_ATPase"/>
</dbReference>
<evidence type="ECO:0000256" key="2">
    <source>
        <dbReference type="ARBA" id="ARBA00022840"/>
    </source>
</evidence>
<dbReference type="InterPro" id="IPR027417">
    <property type="entry name" value="P-loop_NTPase"/>
</dbReference>
<dbReference type="AlphaFoldDB" id="A0AAV4LBP6"/>
<feature type="domain" description="Sigma-54 factor interaction" evidence="6">
    <location>
        <begin position="268"/>
        <end position="497"/>
    </location>
</feature>
<feature type="domain" description="PAC" evidence="8">
    <location>
        <begin position="190"/>
        <end position="242"/>
    </location>
</feature>
<dbReference type="InterPro" id="IPR013656">
    <property type="entry name" value="PAS_4"/>
</dbReference>
<keyword evidence="4" id="KW-0804">Transcription</keyword>
<dbReference type="RefSeq" id="WP_282198434.1">
    <property type="nucleotide sequence ID" value="NZ_BOQE01000001.1"/>
</dbReference>
<dbReference type="InterPro" id="IPR025944">
    <property type="entry name" value="Sigma_54_int_dom_CS"/>
</dbReference>
<keyword evidence="2" id="KW-0067">ATP-binding</keyword>
<dbReference type="InterPro" id="IPR000014">
    <property type="entry name" value="PAS"/>
</dbReference>
<dbReference type="PROSITE" id="PS00688">
    <property type="entry name" value="SIGMA54_INTERACT_3"/>
    <property type="match status" value="1"/>
</dbReference>
<keyword evidence="3" id="KW-0805">Transcription regulation</keyword>
<dbReference type="EMBL" id="BOQE01000001">
    <property type="protein sequence ID" value="GIM45215.1"/>
    <property type="molecule type" value="Genomic_DNA"/>
</dbReference>
<evidence type="ECO:0000313" key="9">
    <source>
        <dbReference type="EMBL" id="GIM45215.1"/>
    </source>
</evidence>
<dbReference type="PANTHER" id="PTHR32071:SF57">
    <property type="entry name" value="C4-DICARBOXYLATE TRANSPORT TRANSCRIPTIONAL REGULATORY PROTEIN DCTD"/>
    <property type="match status" value="1"/>
</dbReference>
<dbReference type="PROSITE" id="PS50113">
    <property type="entry name" value="PAC"/>
    <property type="match status" value="1"/>
</dbReference>
<dbReference type="Proteomes" id="UP001057291">
    <property type="component" value="Unassembled WGS sequence"/>
</dbReference>
<dbReference type="Gene3D" id="1.10.8.60">
    <property type="match status" value="1"/>
</dbReference>
<dbReference type="Gene3D" id="3.30.450.20">
    <property type="entry name" value="PAS domain"/>
    <property type="match status" value="1"/>
</dbReference>
<dbReference type="InterPro" id="IPR000700">
    <property type="entry name" value="PAS-assoc_C"/>
</dbReference>
<dbReference type="Pfam" id="PF25601">
    <property type="entry name" value="AAA_lid_14"/>
    <property type="match status" value="1"/>
</dbReference>
<evidence type="ECO:0000256" key="1">
    <source>
        <dbReference type="ARBA" id="ARBA00022741"/>
    </source>
</evidence>
<dbReference type="SUPFAM" id="SSF52540">
    <property type="entry name" value="P-loop containing nucleoside triphosphate hydrolases"/>
    <property type="match status" value="1"/>
</dbReference>
<dbReference type="CDD" id="cd00130">
    <property type="entry name" value="PAS"/>
    <property type="match status" value="1"/>
</dbReference>
<evidence type="ECO:0000256" key="5">
    <source>
        <dbReference type="SAM" id="Coils"/>
    </source>
</evidence>
<evidence type="ECO:0000259" key="7">
    <source>
        <dbReference type="PROSITE" id="PS50112"/>
    </source>
</evidence>
<dbReference type="SMART" id="SM00382">
    <property type="entry name" value="AAA"/>
    <property type="match status" value="1"/>
</dbReference>
<organism evidence="9 10">
    <name type="scientific">Collibacillus ludicampi</name>
    <dbReference type="NCBI Taxonomy" id="2771369"/>
    <lineage>
        <taxon>Bacteria</taxon>
        <taxon>Bacillati</taxon>
        <taxon>Bacillota</taxon>
        <taxon>Bacilli</taxon>
        <taxon>Bacillales</taxon>
        <taxon>Alicyclobacillaceae</taxon>
        <taxon>Collibacillus</taxon>
    </lineage>
</organism>
<dbReference type="SUPFAM" id="SSF55785">
    <property type="entry name" value="PYP-like sensor domain (PAS domain)"/>
    <property type="match status" value="1"/>
</dbReference>
<protein>
    <submittedName>
        <fullName evidence="9">Diguanylate cyclase</fullName>
    </submittedName>
</protein>
<accession>A0AAV4LBP6</accession>
<dbReference type="PROSITE" id="PS50112">
    <property type="entry name" value="PAS"/>
    <property type="match status" value="1"/>
</dbReference>
<evidence type="ECO:0000256" key="3">
    <source>
        <dbReference type="ARBA" id="ARBA00023015"/>
    </source>
</evidence>
<keyword evidence="5" id="KW-0175">Coiled coil</keyword>
<dbReference type="PROSITE" id="PS50045">
    <property type="entry name" value="SIGMA54_INTERACT_4"/>
    <property type="match status" value="1"/>
</dbReference>
<dbReference type="NCBIfam" id="TIGR00229">
    <property type="entry name" value="sensory_box"/>
    <property type="match status" value="1"/>
</dbReference>
<dbReference type="FunFam" id="3.40.50.300:FF:000006">
    <property type="entry name" value="DNA-binding transcriptional regulator NtrC"/>
    <property type="match status" value="1"/>
</dbReference>
<name>A0AAV4LBP6_9BACL</name>
<dbReference type="InterPro" id="IPR002078">
    <property type="entry name" value="Sigma_54_int"/>
</dbReference>